<accession>A0A3L6SIN5</accession>
<evidence type="ECO:0000313" key="1">
    <source>
        <dbReference type="EMBL" id="RLN22451.1"/>
    </source>
</evidence>
<keyword evidence="2" id="KW-1185">Reference proteome</keyword>
<reference evidence="2" key="1">
    <citation type="journal article" date="2019" name="Nat. Commun.">
        <title>The genome of broomcorn millet.</title>
        <authorList>
            <person name="Zou C."/>
            <person name="Miki D."/>
            <person name="Li D."/>
            <person name="Tang Q."/>
            <person name="Xiao L."/>
            <person name="Rajput S."/>
            <person name="Deng P."/>
            <person name="Jia W."/>
            <person name="Huang R."/>
            <person name="Zhang M."/>
            <person name="Sun Y."/>
            <person name="Hu J."/>
            <person name="Fu X."/>
            <person name="Schnable P.S."/>
            <person name="Li F."/>
            <person name="Zhang H."/>
            <person name="Feng B."/>
            <person name="Zhu X."/>
            <person name="Liu R."/>
            <person name="Schnable J.C."/>
            <person name="Zhu J.-K."/>
            <person name="Zhang H."/>
        </authorList>
    </citation>
    <scope>NUCLEOTIDE SEQUENCE [LARGE SCALE GENOMIC DNA]</scope>
</reference>
<proteinExistence type="predicted"/>
<organism evidence="1 2">
    <name type="scientific">Panicum miliaceum</name>
    <name type="common">Proso millet</name>
    <name type="synonym">Broomcorn millet</name>
    <dbReference type="NCBI Taxonomy" id="4540"/>
    <lineage>
        <taxon>Eukaryota</taxon>
        <taxon>Viridiplantae</taxon>
        <taxon>Streptophyta</taxon>
        <taxon>Embryophyta</taxon>
        <taxon>Tracheophyta</taxon>
        <taxon>Spermatophyta</taxon>
        <taxon>Magnoliopsida</taxon>
        <taxon>Liliopsida</taxon>
        <taxon>Poales</taxon>
        <taxon>Poaceae</taxon>
        <taxon>PACMAD clade</taxon>
        <taxon>Panicoideae</taxon>
        <taxon>Panicodae</taxon>
        <taxon>Paniceae</taxon>
        <taxon>Panicinae</taxon>
        <taxon>Panicum</taxon>
        <taxon>Panicum sect. Panicum</taxon>
    </lineage>
</organism>
<protein>
    <submittedName>
        <fullName evidence="1">Uncharacterized protein</fullName>
    </submittedName>
</protein>
<evidence type="ECO:0000313" key="2">
    <source>
        <dbReference type="Proteomes" id="UP000275267"/>
    </source>
</evidence>
<dbReference type="EMBL" id="PQIB02000004">
    <property type="protein sequence ID" value="RLN22451.1"/>
    <property type="molecule type" value="Genomic_DNA"/>
</dbReference>
<gene>
    <name evidence="1" type="ORF">C2845_PM07G11600</name>
</gene>
<dbReference type="AlphaFoldDB" id="A0A3L6SIN5"/>
<sequence length="122" mass="13364">MKQQEALSNIQWIHDTTLCPNISTHHLQQFIDLWVIVREVRLNPEVATQSAIGGITQSVKEWWHMMGNLWGVPPRALKSLLLLVNNSPKKNQGGGVSVGNCGTSTPGGSHQSLVVGCRPSFV</sequence>
<comment type="caution">
    <text evidence="1">The sequence shown here is derived from an EMBL/GenBank/DDBJ whole genome shotgun (WGS) entry which is preliminary data.</text>
</comment>
<name>A0A3L6SIN5_PANMI</name>
<dbReference type="Proteomes" id="UP000275267">
    <property type="component" value="Unassembled WGS sequence"/>
</dbReference>